<reference evidence="1" key="1">
    <citation type="submission" date="2019-11" db="EMBL/GenBank/DDBJ databases">
        <title>New viral taxa with unprecedented genome organizations defined by the characterization of the virome from a collection of ericoid and orchid mycorrhizal fungi.</title>
        <authorList>
            <person name="Sutela S."/>
            <person name="Forgia M."/>
            <person name="Vainio E."/>
            <person name="Chiapello M."/>
            <person name="Daghino S."/>
            <person name="Vallino M."/>
            <person name="Martino E."/>
            <person name="Girlanda M."/>
            <person name="Perotto S."/>
            <person name="Turina M."/>
        </authorList>
    </citation>
    <scope>NUCLEOTIDE SEQUENCE</scope>
    <source>
        <strain evidence="1">MUT1358</strain>
    </source>
</reference>
<name>A0A7G9U7U8_9VIRU</name>
<accession>A0A7G9U7U8</accession>
<evidence type="ECO:0000313" key="1">
    <source>
        <dbReference type="EMBL" id="QNN89179.1"/>
    </source>
</evidence>
<organism evidence="1">
    <name type="scientific">Oidiodendron maius splipalmivirus 1</name>
    <dbReference type="NCBI Taxonomy" id="2769353"/>
    <lineage>
        <taxon>Viruses</taxon>
        <taxon>Riboviria</taxon>
        <taxon>Orthornavirae</taxon>
        <taxon>Lenarviricota</taxon>
        <taxon>Amabiliviricetes</taxon>
        <taxon>Wolframvirales</taxon>
        <taxon>Splipalmiviridae</taxon>
        <taxon>Delepalmivirus</taxon>
        <taxon>Delepalmivirus oidiodendri</taxon>
    </lineage>
</organism>
<proteinExistence type="predicted"/>
<sequence>MSLNTAFDSVSSQSESILSLTSHGGREFSASISKYVIHTHTVPLATTIDQQFILGDESTSVFHGYEAGEKSDLHCSLRSCMFIKQATKSRVQEKLKTNCPCHKVREENGSLKPLCFLVYVRALNHNLSGLKNPDAEYTTLDPNEVMFCQSATGCFDNSYPGPLRDRVKVTGWHHVTDKSIFPLMDCLYWFRKYKKQYKLEQQMREFLQRAGLRQLKHIVTQCCHSINSLLVKKMMAMSPEIEGYAQIAKHTAWAFSELFKDYSAACAFTEGGVMVEPKSGFYLDCKDFSALVKSSFHRQKRSDRMSWLEPKASTKAFLAFFGTELKRLKAYIEQQYASEQSDYTLSPAWIFRASTLSQTRGMGYLPNAVAECRRTVFRLTVNRELIDYPARLTRLQYLAVQKRLQEGGVAAKFLSEGRMGKYRDEETRLLFEDVFSRIEMVLKGTASVDTFVKDGGKLEDARLLLNLAIRHKWKIPIRNLEDHSIEGFVEVVRETDSETDYSRPLFWLSYQLILNHWVNREEWPKTDEHLFMVNGEPYRPPVMDAQIVHISEPGKERNLTKSHAVLAWFLTPASKITQGTLAHLPEHRAGLLESGHEWRHQKRISALSDESGFIYDPSTGKTRWEVRQVFKDWTESTDFICKAVGWAHLKALLDYIGFPSMYGRLVLKTIVEPQPVVEVTHRIQVEGGEDIVEPVEWHGSINEGFMMGNPMTKTILHLVHTSELMVAKEFLRRRGLRFREPMKLARFPDQAQLDREESQRDRTTIVTL</sequence>
<protein>
    <submittedName>
        <fullName evidence="1">Putative RNA dependent RNA polymerase</fullName>
    </submittedName>
</protein>
<dbReference type="EMBL" id="MN736964">
    <property type="protein sequence ID" value="QNN89179.1"/>
    <property type="molecule type" value="Genomic_RNA"/>
</dbReference>